<evidence type="ECO:0000256" key="8">
    <source>
        <dbReference type="ARBA" id="ARBA00023098"/>
    </source>
</evidence>
<feature type="binding site" evidence="12">
    <location>
        <position position="151"/>
    </location>
    <ligand>
        <name>FAD</name>
        <dbReference type="ChEBI" id="CHEBI:57692"/>
    </ligand>
</feature>
<dbReference type="AlphaFoldDB" id="A0A8D8V5P2"/>
<evidence type="ECO:0000256" key="2">
    <source>
        <dbReference type="ARBA" id="ARBA00004275"/>
    </source>
</evidence>
<dbReference type="FunFam" id="1.20.140.10:FF:000007">
    <property type="entry name" value="Acyl-coenzyme A oxidase"/>
    <property type="match status" value="1"/>
</dbReference>
<keyword evidence="5 10" id="KW-0274">FAD</keyword>
<evidence type="ECO:0000256" key="10">
    <source>
        <dbReference type="PIRNR" id="PIRNR000168"/>
    </source>
</evidence>
<feature type="domain" description="Acyl-CoA oxidase C-terminal" evidence="13">
    <location>
        <begin position="464"/>
        <end position="638"/>
    </location>
</feature>
<protein>
    <recommendedName>
        <fullName evidence="10">Acyl-coenzyme A oxidase</fullName>
    </recommendedName>
</protein>
<dbReference type="Pfam" id="PF01756">
    <property type="entry name" value="ACOX"/>
    <property type="match status" value="1"/>
</dbReference>
<evidence type="ECO:0000259" key="13">
    <source>
        <dbReference type="Pfam" id="PF01756"/>
    </source>
</evidence>
<evidence type="ECO:0000256" key="5">
    <source>
        <dbReference type="ARBA" id="ARBA00022827"/>
    </source>
</evidence>
<dbReference type="GO" id="GO:0071949">
    <property type="term" value="F:FAD binding"/>
    <property type="evidence" value="ECO:0007669"/>
    <property type="project" value="InterPro"/>
</dbReference>
<comment type="similarity">
    <text evidence="3 10">Belongs to the acyl-CoA oxidase family.</text>
</comment>
<comment type="subcellular location">
    <subcellularLocation>
        <location evidence="2">Peroxisome</location>
    </subcellularLocation>
</comment>
<evidence type="ECO:0000256" key="3">
    <source>
        <dbReference type="ARBA" id="ARBA00006288"/>
    </source>
</evidence>
<evidence type="ECO:0000256" key="4">
    <source>
        <dbReference type="ARBA" id="ARBA00022630"/>
    </source>
</evidence>
<keyword evidence="8" id="KW-0443">Lipid metabolism</keyword>
<organism evidence="16">
    <name type="scientific">Cacopsylla melanoneura</name>
    <dbReference type="NCBI Taxonomy" id="428564"/>
    <lineage>
        <taxon>Eukaryota</taxon>
        <taxon>Metazoa</taxon>
        <taxon>Ecdysozoa</taxon>
        <taxon>Arthropoda</taxon>
        <taxon>Hexapoda</taxon>
        <taxon>Insecta</taxon>
        <taxon>Pterygota</taxon>
        <taxon>Neoptera</taxon>
        <taxon>Paraneoptera</taxon>
        <taxon>Hemiptera</taxon>
        <taxon>Sternorrhyncha</taxon>
        <taxon>Psylloidea</taxon>
        <taxon>Psyllidae</taxon>
        <taxon>Psyllinae</taxon>
        <taxon>Cacopsylla</taxon>
    </lineage>
</organism>
<dbReference type="InterPro" id="IPR036250">
    <property type="entry name" value="AcylCo_DH-like_C"/>
</dbReference>
<evidence type="ECO:0000259" key="15">
    <source>
        <dbReference type="Pfam" id="PF22924"/>
    </source>
</evidence>
<dbReference type="EMBL" id="HBUF01355068">
    <property type="protein sequence ID" value="CAG6716797.1"/>
    <property type="molecule type" value="Transcribed_RNA"/>
</dbReference>
<keyword evidence="6" id="KW-0276">Fatty acid metabolism</keyword>
<dbReference type="Pfam" id="PF22924">
    <property type="entry name" value="ACOX_C_alpha1"/>
    <property type="match status" value="1"/>
</dbReference>
<dbReference type="PANTHER" id="PTHR10909:SF223">
    <property type="entry name" value="ACYL-COENZYME A OXIDASE"/>
    <property type="match status" value="1"/>
</dbReference>
<feature type="domain" description="Acyl-CoA oxidase/dehydrogenase middle" evidence="14">
    <location>
        <begin position="108"/>
        <end position="218"/>
    </location>
</feature>
<keyword evidence="4 10" id="KW-0285">Flavoprotein</keyword>
<dbReference type="InterPro" id="IPR009100">
    <property type="entry name" value="AcylCoA_DH/oxidase_NM_dom_sf"/>
</dbReference>
<dbReference type="SUPFAM" id="SSF47203">
    <property type="entry name" value="Acyl-CoA dehydrogenase C-terminal domain-like"/>
    <property type="match status" value="2"/>
</dbReference>
<dbReference type="InterPro" id="IPR002655">
    <property type="entry name" value="Acyl-CoA_oxidase_C"/>
</dbReference>
<evidence type="ECO:0000259" key="14">
    <source>
        <dbReference type="Pfam" id="PF02770"/>
    </source>
</evidence>
<dbReference type="Gene3D" id="1.20.140.10">
    <property type="entry name" value="Butyryl-CoA Dehydrogenase, subunit A, domain 3"/>
    <property type="match status" value="2"/>
</dbReference>
<name>A0A8D8V5P2_9HEMI</name>
<keyword evidence="7" id="KW-0560">Oxidoreductase</keyword>
<evidence type="ECO:0000256" key="1">
    <source>
        <dbReference type="ARBA" id="ARBA00001974"/>
    </source>
</evidence>
<feature type="domain" description="Acyl-CoA oxidase C-alpha1" evidence="15">
    <location>
        <begin position="257"/>
        <end position="418"/>
    </location>
</feature>
<evidence type="ECO:0000256" key="11">
    <source>
        <dbReference type="PIRSR" id="PIRSR000168-1"/>
    </source>
</evidence>
<dbReference type="GO" id="GO:0055088">
    <property type="term" value="P:lipid homeostasis"/>
    <property type="evidence" value="ECO:0007669"/>
    <property type="project" value="TreeGrafter"/>
</dbReference>
<sequence>MKEKFWEYLAADPIFCKPKHRMDSRALRKLNFIRAIRMTHFDALDYSIHFADVLGMNYIIICQLYDGSVAVKLGVWHGFFRSSVYGLGSDEQRADILPRMFANEIKGCVAMTEVGHGTNVKRLQTHATYDVQSEGFYIHSPDFSAAKCWVGNLAWSATHATVYAQLILPSGVCEGVHAFLIPIRHPTTGAAYPGLIIGDMGDKEGMNGLDNGFMMFNNYWVPRSCLLSRISSVSSSGEYSSLIADPNIRFSASLIPLFTGRWSVLGFAWANLLKALLIAIRYSAVRKQFGEDGRGQEMSIIEYQTQQVRIIPYVAALFVYKVSLWTSTHALGKIYETLEQPDDDCSELITEWHALMSGLKPLMTWLTVAAVQECREACGGHGYLYAAGLAELKADTDSLVTLEGDNNVLSQQASKFLIFMHKTHCTGDNESGSKVETPMNSIHYINEPDEKVTLKTKQDISVPNFLSIYSFLVRYLVRKSISTYESKLRNGLDKFSAHNESQVFAARTLALVYTERYVIEQYWLHITTSRMSPPVKLVMTELCLLYSAWSLEKYVPYLYESGYFTEGQPVKLIQDTILRLCRHLKPNIVSLIEVEAPPDSIVDSVLGSSTGAVYKQLQAAFNGYPGNFEQDEEWGEMLGKSHL</sequence>
<evidence type="ECO:0000256" key="6">
    <source>
        <dbReference type="ARBA" id="ARBA00022832"/>
    </source>
</evidence>
<reference evidence="16" key="1">
    <citation type="submission" date="2021-05" db="EMBL/GenBank/DDBJ databases">
        <authorList>
            <person name="Alioto T."/>
            <person name="Alioto T."/>
            <person name="Gomez Garrido J."/>
        </authorList>
    </citation>
    <scope>NUCLEOTIDE SEQUENCE</scope>
</reference>
<dbReference type="FunFam" id="1.20.140.10:FF:000010">
    <property type="entry name" value="Acyl-coenzyme A oxidase"/>
    <property type="match status" value="1"/>
</dbReference>
<dbReference type="GO" id="GO:0005504">
    <property type="term" value="F:fatty acid binding"/>
    <property type="evidence" value="ECO:0007669"/>
    <property type="project" value="TreeGrafter"/>
</dbReference>
<dbReference type="InterPro" id="IPR006091">
    <property type="entry name" value="Acyl-CoA_Oxase/DH_mid-dom"/>
</dbReference>
<feature type="binding site" evidence="12">
    <location>
        <position position="112"/>
    </location>
    <ligand>
        <name>FAD</name>
        <dbReference type="ChEBI" id="CHEBI:57692"/>
    </ligand>
</feature>
<dbReference type="Gene3D" id="2.40.110.10">
    <property type="entry name" value="Butyryl-CoA Dehydrogenase, subunit A, domain 2"/>
    <property type="match status" value="1"/>
</dbReference>
<dbReference type="InterPro" id="IPR012258">
    <property type="entry name" value="Acyl-CoA_oxidase"/>
</dbReference>
<keyword evidence="9" id="KW-0576">Peroxisome</keyword>
<dbReference type="FunFam" id="2.40.110.10:FF:000005">
    <property type="entry name" value="Acyl-coenzyme A oxidase"/>
    <property type="match status" value="1"/>
</dbReference>
<dbReference type="GO" id="GO:0005777">
    <property type="term" value="C:peroxisome"/>
    <property type="evidence" value="ECO:0007669"/>
    <property type="project" value="UniProtKB-SubCell"/>
</dbReference>
<dbReference type="InterPro" id="IPR055060">
    <property type="entry name" value="ACOX_C_alpha1"/>
</dbReference>
<comment type="cofactor">
    <cofactor evidence="1">
        <name>FAD</name>
        <dbReference type="ChEBI" id="CHEBI:57692"/>
    </cofactor>
</comment>
<dbReference type="SUPFAM" id="SSF56645">
    <property type="entry name" value="Acyl-CoA dehydrogenase NM domain-like"/>
    <property type="match status" value="1"/>
</dbReference>
<evidence type="ECO:0000256" key="12">
    <source>
        <dbReference type="PIRSR" id="PIRSR000168-2"/>
    </source>
</evidence>
<dbReference type="InterPro" id="IPR046373">
    <property type="entry name" value="Acyl-CoA_Oxase/DH_mid-dom_sf"/>
</dbReference>
<dbReference type="GO" id="GO:0016402">
    <property type="term" value="F:pristanoyl-CoA oxidase activity"/>
    <property type="evidence" value="ECO:0007669"/>
    <property type="project" value="TreeGrafter"/>
</dbReference>
<evidence type="ECO:0000256" key="7">
    <source>
        <dbReference type="ARBA" id="ARBA00023002"/>
    </source>
</evidence>
<evidence type="ECO:0000256" key="9">
    <source>
        <dbReference type="ARBA" id="ARBA00023140"/>
    </source>
</evidence>
<feature type="active site" description="Proton acceptor" evidence="11">
    <location>
        <position position="403"/>
    </location>
</feature>
<dbReference type="Pfam" id="PF02770">
    <property type="entry name" value="Acyl-CoA_dh_M"/>
    <property type="match status" value="1"/>
</dbReference>
<accession>A0A8D8V5P2</accession>
<proteinExistence type="inferred from homology"/>
<evidence type="ECO:0000313" key="16">
    <source>
        <dbReference type="EMBL" id="CAG6716797.1"/>
    </source>
</evidence>
<dbReference type="PANTHER" id="PTHR10909">
    <property type="entry name" value="ELECTRON TRANSPORT OXIDOREDUCTASE"/>
    <property type="match status" value="1"/>
</dbReference>
<dbReference type="PIRSF" id="PIRSF000168">
    <property type="entry name" value="Acyl-CoA_oxidase"/>
    <property type="match status" value="1"/>
</dbReference>
<dbReference type="GO" id="GO:0033540">
    <property type="term" value="P:fatty acid beta-oxidation using acyl-CoA oxidase"/>
    <property type="evidence" value="ECO:0007669"/>
    <property type="project" value="TreeGrafter"/>
</dbReference>